<dbReference type="PRINTS" id="PR00326">
    <property type="entry name" value="GTP1OBG"/>
</dbReference>
<keyword evidence="4 15" id="KW-0410">Iron transport</keyword>
<feature type="binding site" evidence="14">
    <location>
        <position position="27"/>
    </location>
    <ligand>
        <name>Mg(2+)</name>
        <dbReference type="ChEBI" id="CHEBI:18420"/>
        <label>2</label>
    </ligand>
</feature>
<keyword evidence="8 15" id="KW-0408">Iron</keyword>
<keyword evidence="2 15" id="KW-0813">Transport</keyword>
<feature type="binding site" evidence="13">
    <location>
        <begin position="60"/>
        <end position="63"/>
    </location>
    <ligand>
        <name>GTP</name>
        <dbReference type="ChEBI" id="CHEBI:37565"/>
        <label>1</label>
    </ligand>
</feature>
<dbReference type="CDD" id="cd01879">
    <property type="entry name" value="FeoB"/>
    <property type="match status" value="1"/>
</dbReference>
<feature type="binding site" evidence="14">
    <location>
        <position position="28"/>
    </location>
    <ligand>
        <name>Mg(2+)</name>
        <dbReference type="ChEBI" id="CHEBI:18420"/>
        <label>2</label>
    </ligand>
</feature>
<protein>
    <recommendedName>
        <fullName evidence="12 15">Ferrous iron transport protein B</fullName>
    </recommendedName>
</protein>
<feature type="binding site" evidence="14">
    <location>
        <position position="24"/>
    </location>
    <ligand>
        <name>Mg(2+)</name>
        <dbReference type="ChEBI" id="CHEBI:18420"/>
        <label>2</label>
    </ligand>
</feature>
<dbReference type="InterPro" id="IPR050860">
    <property type="entry name" value="FeoB_GTPase"/>
</dbReference>
<feature type="transmembrane region" description="Helical" evidence="15">
    <location>
        <begin position="368"/>
        <end position="390"/>
    </location>
</feature>
<proteinExistence type="inferred from homology"/>
<evidence type="ECO:0000256" key="5">
    <source>
        <dbReference type="ARBA" id="ARBA00022692"/>
    </source>
</evidence>
<dbReference type="InterPro" id="IPR027417">
    <property type="entry name" value="P-loop_NTPase"/>
</dbReference>
<evidence type="ECO:0000256" key="13">
    <source>
        <dbReference type="PIRSR" id="PIRSR603373-1"/>
    </source>
</evidence>
<keyword evidence="5 15" id="KW-0812">Transmembrane</keyword>
<evidence type="ECO:0000256" key="9">
    <source>
        <dbReference type="ARBA" id="ARBA00023065"/>
    </source>
</evidence>
<dbReference type="NCBIfam" id="TIGR00437">
    <property type="entry name" value="feoB"/>
    <property type="match status" value="1"/>
</dbReference>
<evidence type="ECO:0000256" key="12">
    <source>
        <dbReference type="NCBIfam" id="TIGR00437"/>
    </source>
</evidence>
<evidence type="ECO:0000313" key="17">
    <source>
        <dbReference type="EMBL" id="ABC25396.1"/>
    </source>
</evidence>
<evidence type="ECO:0000259" key="16">
    <source>
        <dbReference type="PROSITE" id="PS51711"/>
    </source>
</evidence>
<dbReference type="PANTHER" id="PTHR43185:SF1">
    <property type="entry name" value="FE(2+) TRANSPORTER FEOB"/>
    <property type="match status" value="1"/>
</dbReference>
<dbReference type="InterPro" id="IPR030389">
    <property type="entry name" value="G_FEOB_dom"/>
</dbReference>
<feature type="transmembrane region" description="Helical" evidence="15">
    <location>
        <begin position="440"/>
        <end position="461"/>
    </location>
</feature>
<comment type="function">
    <text evidence="15">Probable transporter of a GTP-driven Fe(2+) uptake system.</text>
</comment>
<evidence type="ECO:0000256" key="15">
    <source>
        <dbReference type="RuleBase" id="RU362098"/>
    </source>
</evidence>
<comment type="caution">
    <text evidence="15">Lacks conserved residue(s) required for the propagation of feature annotation.</text>
</comment>
<keyword evidence="11 15" id="KW-0472">Membrane</keyword>
<feature type="transmembrane region" description="Helical" evidence="15">
    <location>
        <begin position="646"/>
        <end position="671"/>
    </location>
</feature>
<sequence length="672" mass="73802">MEAKQSLRIAMVGRPNTGKSTLFNQLTGMNQKVSNYPGVTMERTSGLTKLAPGQLAEIIDLPGIYSLHPSSADEAVVMDSLLNVHEEGEVDVVIGVADGTNLKTCLFVFSQVLDLGIPAVLVITMADDMAHRGLVLDHAALGESLGCEVLIVNARTGEGMEAIQPTILRAKASPHAPLFQPGGIHLQWLAALQEGDEYIYKTWLRSLSQPAHEAKIRESGRGPKRLRADEAIQRYRQVNRWLGSFLTSYPEQDRRFSTKVDRILVHPLWGSVVLFGLLFVIFQALFYGSEGPMVAIDEMMTSLSQSINAKLPGGFFTHMITHGLMPGITGVLMFVPQIAMLFGFIALLEESGYMSRVVFMMDRFMRPFGLSGKSVVPMISGTACAIPAIMSTRNMEDGRERWLAIAVTPFITCSARLPVYALIIGLVIPDMALMGINLRGLVLFGLYFLGFAAALAAAALLNRWKRSQAKVKAPDFLLEMPKYRWPQPRNVGMTIWRQTSSFVKEAGKIIVAISVILWFAASFGPDHAADFTKDRVSVPIEESYIGIAGQFIEPVMRPLGYDWKISVAILSSFVAREVFVGTMATLYSVGDEGIESIHATLASQINPETGEAFFSLPMGISLLLFYAFAMQCMSTLVVVARESRSWTLALTQFVLMSLFAYVVAWAAFVALS</sequence>
<evidence type="ECO:0000256" key="1">
    <source>
        <dbReference type="ARBA" id="ARBA00004651"/>
    </source>
</evidence>
<dbReference type="EMBL" id="DQ295241">
    <property type="protein sequence ID" value="ABC25396.1"/>
    <property type="molecule type" value="Genomic_DNA"/>
</dbReference>
<dbReference type="Pfam" id="PF07670">
    <property type="entry name" value="Gate"/>
    <property type="match status" value="2"/>
</dbReference>
<evidence type="ECO:0000256" key="8">
    <source>
        <dbReference type="ARBA" id="ARBA00023004"/>
    </source>
</evidence>
<dbReference type="Pfam" id="PF02421">
    <property type="entry name" value="FeoB_N"/>
    <property type="match status" value="1"/>
</dbReference>
<comment type="similarity">
    <text evidence="15">Belongs to the TRAFAC class TrmE-Era-EngA-EngB-Septin-like GTPase superfamily. FeoB GTPase (TC 9.A.8) family.</text>
</comment>
<evidence type="ECO:0000256" key="4">
    <source>
        <dbReference type="ARBA" id="ARBA00022496"/>
    </source>
</evidence>
<keyword evidence="7 15" id="KW-1133">Transmembrane helix</keyword>
<evidence type="ECO:0000256" key="14">
    <source>
        <dbReference type="PIRSR" id="PIRSR603373-2"/>
    </source>
</evidence>
<feature type="transmembrane region" description="Helical" evidence="15">
    <location>
        <begin position="402"/>
        <end position="428"/>
    </location>
</feature>
<dbReference type="InterPro" id="IPR006073">
    <property type="entry name" value="GTP-bd"/>
</dbReference>
<keyword evidence="3" id="KW-1003">Cell membrane</keyword>
<keyword evidence="14" id="KW-0460">Magnesium</keyword>
<name>Q2PY31_9BACT</name>
<evidence type="ECO:0000256" key="7">
    <source>
        <dbReference type="ARBA" id="ARBA00022989"/>
    </source>
</evidence>
<feature type="binding site" evidence="13">
    <location>
        <begin position="13"/>
        <end position="20"/>
    </location>
    <ligand>
        <name>GTP</name>
        <dbReference type="ChEBI" id="CHEBI:37565"/>
        <label>1</label>
    </ligand>
</feature>
<dbReference type="PROSITE" id="PS51711">
    <property type="entry name" value="G_FEOB"/>
    <property type="match status" value="1"/>
</dbReference>
<organism evidence="17">
    <name type="scientific">uncultured marine bacterium Ant39E11</name>
    <dbReference type="NCBI Taxonomy" id="360427"/>
    <lineage>
        <taxon>Bacteria</taxon>
        <taxon>environmental samples</taxon>
    </lineage>
</organism>
<feature type="transmembrane region" description="Helical" evidence="15">
    <location>
        <begin position="616"/>
        <end position="639"/>
    </location>
</feature>
<dbReference type="PANTHER" id="PTHR43185">
    <property type="entry name" value="FERROUS IRON TRANSPORT PROTEIN B"/>
    <property type="match status" value="1"/>
</dbReference>
<feature type="domain" description="FeoB-type G" evidence="16">
    <location>
        <begin position="6"/>
        <end position="173"/>
    </location>
</feature>
<dbReference type="InterPro" id="IPR003373">
    <property type="entry name" value="Fe2_transport_prot-B"/>
</dbReference>
<dbReference type="Gene3D" id="3.40.50.300">
    <property type="entry name" value="P-loop containing nucleotide triphosphate hydrolases"/>
    <property type="match status" value="1"/>
</dbReference>
<accession>Q2PY31</accession>
<dbReference type="InterPro" id="IPR011642">
    <property type="entry name" value="Gate_dom"/>
</dbReference>
<evidence type="ECO:0000256" key="11">
    <source>
        <dbReference type="ARBA" id="ARBA00023136"/>
    </source>
</evidence>
<dbReference type="GO" id="GO:0005525">
    <property type="term" value="F:GTP binding"/>
    <property type="evidence" value="ECO:0007669"/>
    <property type="project" value="UniProtKB-KW"/>
</dbReference>
<keyword evidence="9" id="KW-0406">Ion transport</keyword>
<comment type="subcellular location">
    <subcellularLocation>
        <location evidence="15">Cell inner membrane</location>
        <topology evidence="15">Multi-pass membrane protein</topology>
    </subcellularLocation>
    <subcellularLocation>
        <location evidence="1">Cell membrane</location>
        <topology evidence="1">Multi-pass membrane protein</topology>
    </subcellularLocation>
</comment>
<dbReference type="GO" id="GO:0015093">
    <property type="term" value="F:ferrous iron transmembrane transporter activity"/>
    <property type="evidence" value="ECO:0007669"/>
    <property type="project" value="UniProtKB-UniRule"/>
</dbReference>
<feature type="binding site" evidence="13">
    <location>
        <begin position="38"/>
        <end position="42"/>
    </location>
    <ligand>
        <name>GTP</name>
        <dbReference type="ChEBI" id="CHEBI:37565"/>
        <label>1</label>
    </ligand>
</feature>
<dbReference type="AlphaFoldDB" id="Q2PY31"/>
<dbReference type="GO" id="GO:0046872">
    <property type="term" value="F:metal ion binding"/>
    <property type="evidence" value="ECO:0007669"/>
    <property type="project" value="UniProtKB-KW"/>
</dbReference>
<keyword evidence="6 13" id="KW-0547">Nucleotide-binding</keyword>
<evidence type="ECO:0000256" key="2">
    <source>
        <dbReference type="ARBA" id="ARBA00022448"/>
    </source>
</evidence>
<feature type="transmembrane region" description="Helical" evidence="15">
    <location>
        <begin position="328"/>
        <end position="348"/>
    </location>
</feature>
<reference evidence="17" key="1">
    <citation type="journal article" date="2006" name="Appl. Environ. Microbiol.">
        <title>Comparative genomics of DNA fragments from six Antarctic marine planktonic bacteria.</title>
        <authorList>
            <person name="Grzymski J.J."/>
            <person name="Carter B.J."/>
            <person name="DeLong E.F."/>
            <person name="Feldman R.A."/>
            <person name="Ghadiri A."/>
            <person name="Murray A.E."/>
        </authorList>
    </citation>
    <scope>NUCLEOTIDE SEQUENCE</scope>
</reference>
<dbReference type="Pfam" id="PF07664">
    <property type="entry name" value="FeoB_C"/>
    <property type="match status" value="1"/>
</dbReference>
<dbReference type="InterPro" id="IPR011640">
    <property type="entry name" value="Fe2_transport_prot_B_C"/>
</dbReference>
<keyword evidence="14" id="KW-0479">Metal-binding</keyword>
<evidence type="ECO:0000256" key="6">
    <source>
        <dbReference type="ARBA" id="ARBA00022741"/>
    </source>
</evidence>
<feature type="transmembrane region" description="Helical" evidence="15">
    <location>
        <begin position="268"/>
        <end position="287"/>
    </location>
</feature>
<keyword evidence="10 13" id="KW-0342">GTP-binding</keyword>
<dbReference type="GO" id="GO:0005886">
    <property type="term" value="C:plasma membrane"/>
    <property type="evidence" value="ECO:0007669"/>
    <property type="project" value="UniProtKB-SubCell"/>
</dbReference>
<evidence type="ECO:0000256" key="10">
    <source>
        <dbReference type="ARBA" id="ARBA00023134"/>
    </source>
</evidence>
<evidence type="ECO:0000256" key="3">
    <source>
        <dbReference type="ARBA" id="ARBA00022475"/>
    </source>
</evidence>
<dbReference type="SUPFAM" id="SSF52540">
    <property type="entry name" value="P-loop containing nucleoside triphosphate hydrolases"/>
    <property type="match status" value="1"/>
</dbReference>